<dbReference type="PANTHER" id="PTHR35023:SF1">
    <property type="entry name" value="MG-PROTOPORPHYRIN IX CHELATASE"/>
    <property type="match status" value="1"/>
</dbReference>
<dbReference type="InterPro" id="IPR036465">
    <property type="entry name" value="vWFA_dom_sf"/>
</dbReference>
<dbReference type="Pfam" id="PF17863">
    <property type="entry name" value="AAA_lid_2"/>
    <property type="match status" value="1"/>
</dbReference>
<organism evidence="3 4">
    <name type="scientific">Tepidiforma flava</name>
    <dbReference type="NCBI Taxonomy" id="3004094"/>
    <lineage>
        <taxon>Bacteria</taxon>
        <taxon>Bacillati</taxon>
        <taxon>Chloroflexota</taxon>
        <taxon>Tepidiformia</taxon>
        <taxon>Tepidiformales</taxon>
        <taxon>Tepidiformaceae</taxon>
        <taxon>Tepidiforma</taxon>
    </lineage>
</organism>
<dbReference type="EMBL" id="CP115149">
    <property type="protein sequence ID" value="WBL36312.1"/>
    <property type="molecule type" value="Genomic_DNA"/>
</dbReference>
<dbReference type="SUPFAM" id="SSF52540">
    <property type="entry name" value="P-loop containing nucleoside triphosphate hydrolases"/>
    <property type="match status" value="1"/>
</dbReference>
<feature type="domain" description="ChlI/MoxR AAA lid" evidence="2">
    <location>
        <begin position="122"/>
        <end position="191"/>
    </location>
</feature>
<dbReference type="Gene3D" id="3.40.50.410">
    <property type="entry name" value="von Willebrand factor, type A domain"/>
    <property type="match status" value="1"/>
</dbReference>
<name>A0ABY7M831_9CHLR</name>
<evidence type="ECO:0000256" key="1">
    <source>
        <dbReference type="SAM" id="MobiDB-lite"/>
    </source>
</evidence>
<gene>
    <name evidence="3" type="ORF">O0235_01635</name>
</gene>
<feature type="compositionally biased region" description="Low complexity" evidence="1">
    <location>
        <begin position="317"/>
        <end position="334"/>
    </location>
</feature>
<keyword evidence="4" id="KW-1185">Reference proteome</keyword>
<evidence type="ECO:0000259" key="2">
    <source>
        <dbReference type="Pfam" id="PF17863"/>
    </source>
</evidence>
<feature type="region of interest" description="Disordered" evidence="1">
    <location>
        <begin position="197"/>
        <end position="286"/>
    </location>
</feature>
<sequence length="525" mass="54422">MNLLADHLVDALLDAAAMGRNYIERDGVSVSHPARFVLVGTMNPEEGELRPQLLDRFGLMAEAESALAPPERAEVVRRRIAFELDPAGFAARWQQAEDELAHRLRGARAGLARVEVPEAVLEAITGICAACEADGLRADLALYRAARAHAAWAGRGRVTLDDVRATAPLVLAHRRRRLPFEQPGLDRDQLERALREFEQGDDPGDERGGEPGGEPADLPPGPGGPPGESNGAGDPRVTGGSRTGGRARPGSGLRGSARPLPCGRRLCRGDSCRRSGRPGGGGAARRVCAAATLERGVRSGARYRRRGDDPGGGAGGLPAAAGGTPLLARKAASRGGAGAHPADRRRQRLYGRPEADGSSEGSGIRAPAGRLPPAGPGGFCGVRWARRAAAAGADAERGPRPAGLAEFGTGGRTPLWAGLEEAARLVVRVRRKEPEVPVLAVVVTDGRANAGTGGLDPVAAAMTRAAALRELGVDGMVLDTEQGAVRLGVARRLAGALGGSHVALDDLEPAAIWSAVRARRAEAAG</sequence>
<dbReference type="InterPro" id="IPR027417">
    <property type="entry name" value="P-loop_NTPase"/>
</dbReference>
<protein>
    <recommendedName>
        <fullName evidence="2">ChlI/MoxR AAA lid domain-containing protein</fullName>
    </recommendedName>
</protein>
<dbReference type="Proteomes" id="UP001212803">
    <property type="component" value="Chromosome"/>
</dbReference>
<dbReference type="InterPro" id="IPR052989">
    <property type="entry name" value="Mg-chelatase_DI-like"/>
</dbReference>
<proteinExistence type="predicted"/>
<accession>A0ABY7M831</accession>
<evidence type="ECO:0000313" key="3">
    <source>
        <dbReference type="EMBL" id="WBL36312.1"/>
    </source>
</evidence>
<dbReference type="InterPro" id="IPR041628">
    <property type="entry name" value="ChlI/MoxR_AAA_lid"/>
</dbReference>
<evidence type="ECO:0000313" key="4">
    <source>
        <dbReference type="Proteomes" id="UP001212803"/>
    </source>
</evidence>
<dbReference type="Gene3D" id="1.10.8.80">
    <property type="entry name" value="Magnesium chelatase subunit I, C-Terminal domain"/>
    <property type="match status" value="1"/>
</dbReference>
<feature type="region of interest" description="Disordered" evidence="1">
    <location>
        <begin position="299"/>
        <end position="372"/>
    </location>
</feature>
<dbReference type="SUPFAM" id="SSF53300">
    <property type="entry name" value="vWA-like"/>
    <property type="match status" value="1"/>
</dbReference>
<dbReference type="PANTHER" id="PTHR35023">
    <property type="entry name" value="CHELATASE-RELATED"/>
    <property type="match status" value="1"/>
</dbReference>
<dbReference type="Gene3D" id="3.40.50.300">
    <property type="entry name" value="P-loop containing nucleotide triphosphate hydrolases"/>
    <property type="match status" value="1"/>
</dbReference>
<reference evidence="3 4" key="1">
    <citation type="journal article" date="2023" name="ISME J.">
        <title>Thermophilic Dehalococcoidia with unusual traits shed light on an unexpected past.</title>
        <authorList>
            <person name="Palmer M."/>
            <person name="Covington J.K."/>
            <person name="Zhou E.M."/>
            <person name="Thomas S.C."/>
            <person name="Habib N."/>
            <person name="Seymour C.O."/>
            <person name="Lai D."/>
            <person name="Johnston J."/>
            <person name="Hashimi A."/>
            <person name="Jiao J.Y."/>
            <person name="Muok A.R."/>
            <person name="Liu L."/>
            <person name="Xian W.D."/>
            <person name="Zhi X.Y."/>
            <person name="Li M.M."/>
            <person name="Silva L.P."/>
            <person name="Bowen B.P."/>
            <person name="Louie K."/>
            <person name="Briegel A."/>
            <person name="Pett-Ridge J."/>
            <person name="Weber P.K."/>
            <person name="Tocheva E.I."/>
            <person name="Woyke T."/>
            <person name="Northen T.R."/>
            <person name="Mayali X."/>
            <person name="Li W.J."/>
            <person name="Hedlund B.P."/>
        </authorList>
    </citation>
    <scope>NUCLEOTIDE SEQUENCE [LARGE SCALE GENOMIC DNA]</scope>
    <source>
        <strain evidence="3 4">YIM 72310</strain>
    </source>
</reference>